<proteinExistence type="predicted"/>
<evidence type="ECO:0000313" key="2">
    <source>
        <dbReference type="Proteomes" id="UP001314796"/>
    </source>
</evidence>
<dbReference type="Proteomes" id="UP001314796">
    <property type="component" value="Unassembled WGS sequence"/>
</dbReference>
<comment type="caution">
    <text evidence="1">The sequence shown here is derived from an EMBL/GenBank/DDBJ whole genome shotgun (WGS) entry which is preliminary data.</text>
</comment>
<reference evidence="1 2" key="1">
    <citation type="submission" date="2021-01" db="EMBL/GenBank/DDBJ databases">
        <title>Genomic Encyclopedia of Type Strains, Phase IV (KMG-IV): sequencing the most valuable type-strain genomes for metagenomic binning, comparative biology and taxonomic classification.</title>
        <authorList>
            <person name="Goeker M."/>
        </authorList>
    </citation>
    <scope>NUCLEOTIDE SEQUENCE [LARGE SCALE GENOMIC DNA]</scope>
    <source>
        <strain evidence="1 2">DSM 25890</strain>
    </source>
</reference>
<keyword evidence="2" id="KW-1185">Reference proteome</keyword>
<dbReference type="RefSeq" id="WP_204403257.1">
    <property type="nucleotide sequence ID" value="NZ_JAFBEE010000016.1"/>
</dbReference>
<dbReference type="EMBL" id="JAFBEE010000016">
    <property type="protein sequence ID" value="MBM7615730.1"/>
    <property type="molecule type" value="Genomic_DNA"/>
</dbReference>
<name>A0ABS2NS08_9FIRM</name>
<organism evidence="1 2">
    <name type="scientific">Alkaliphilus hydrothermalis</name>
    <dbReference type="NCBI Taxonomy" id="1482730"/>
    <lineage>
        <taxon>Bacteria</taxon>
        <taxon>Bacillati</taxon>
        <taxon>Bacillota</taxon>
        <taxon>Clostridia</taxon>
        <taxon>Peptostreptococcales</taxon>
        <taxon>Natronincolaceae</taxon>
        <taxon>Alkaliphilus</taxon>
    </lineage>
</organism>
<gene>
    <name evidence="1" type="ORF">JOC73_002304</name>
</gene>
<protein>
    <submittedName>
        <fullName evidence="1">Uncharacterized protein</fullName>
    </submittedName>
</protein>
<evidence type="ECO:0000313" key="1">
    <source>
        <dbReference type="EMBL" id="MBM7615730.1"/>
    </source>
</evidence>
<accession>A0ABS2NS08</accession>
<sequence>MCDSNLTLQEWHKKQAINNFNETWNFIDKKDRTKEDDAMMIHTAHASCFHWRQVGTPLEFARGEWQISRVYALVGMAEGALYHGKLSLELCQSNNIGDFDLAFGYEAVARAYMIMNDPQSMQEYVELATRAAEDIPEIENKEYFLSELKSVVL</sequence>